<dbReference type="RefSeq" id="WP_032085478.1">
    <property type="nucleotide sequence ID" value="NZ_FMAU01000003.1"/>
</dbReference>
<accession>A0A0V8HH21</accession>
<protein>
    <submittedName>
        <fullName evidence="2">Uncharacterized protein</fullName>
    </submittedName>
</protein>
<dbReference type="OrthoDB" id="2874283at2"/>
<feature type="transmembrane region" description="Helical" evidence="1">
    <location>
        <begin position="6"/>
        <end position="23"/>
    </location>
</feature>
<gene>
    <name evidence="2" type="ORF">GA0061094_3085</name>
</gene>
<evidence type="ECO:0000313" key="3">
    <source>
        <dbReference type="Proteomes" id="UP000181997"/>
    </source>
</evidence>
<sequence length="116" mass="13259">MNPDILVNLILVGNVFLGVLFTLKSRRWWLPYILMGLTFLTLTIGFGLSLVLGSQSILSYLFVFVVGQLIWAFVFVMVAHVLSFIVRKLPFRHKQQIGWGFLVGFPLVFLVFLLVQ</sequence>
<evidence type="ECO:0000256" key="1">
    <source>
        <dbReference type="SAM" id="Phobius"/>
    </source>
</evidence>
<keyword evidence="3" id="KW-1185">Reference proteome</keyword>
<proteinExistence type="predicted"/>
<keyword evidence="1" id="KW-0812">Transmembrane</keyword>
<feature type="transmembrane region" description="Helical" evidence="1">
    <location>
        <begin position="30"/>
        <end position="51"/>
    </location>
</feature>
<keyword evidence="1" id="KW-1133">Transmembrane helix</keyword>
<feature type="transmembrane region" description="Helical" evidence="1">
    <location>
        <begin position="97"/>
        <end position="115"/>
    </location>
</feature>
<name>A0A0V8HH21_9BACI</name>
<dbReference type="EMBL" id="FMAU01000003">
    <property type="protein sequence ID" value="SCC19808.1"/>
    <property type="molecule type" value="Genomic_DNA"/>
</dbReference>
<organism evidence="2 3">
    <name type="scientific">[Bacillus] enclensis</name>
    <dbReference type="NCBI Taxonomy" id="1402860"/>
    <lineage>
        <taxon>Bacteria</taxon>
        <taxon>Bacillati</taxon>
        <taxon>Bacillota</taxon>
        <taxon>Bacilli</taxon>
        <taxon>Bacillales</taxon>
        <taxon>Bacillaceae</taxon>
        <taxon>Rossellomorea</taxon>
    </lineage>
</organism>
<dbReference type="AlphaFoldDB" id="A0A0V8HH21"/>
<keyword evidence="1" id="KW-0472">Membrane</keyword>
<evidence type="ECO:0000313" key="2">
    <source>
        <dbReference type="EMBL" id="SCC19808.1"/>
    </source>
</evidence>
<dbReference type="Proteomes" id="UP000181997">
    <property type="component" value="Unassembled WGS sequence"/>
</dbReference>
<feature type="transmembrane region" description="Helical" evidence="1">
    <location>
        <begin position="57"/>
        <end position="85"/>
    </location>
</feature>
<reference evidence="3" key="1">
    <citation type="submission" date="2016-08" db="EMBL/GenBank/DDBJ databases">
        <authorList>
            <person name="Varghese N."/>
            <person name="Submissions Spin"/>
        </authorList>
    </citation>
    <scope>NUCLEOTIDE SEQUENCE [LARGE SCALE GENOMIC DNA]</scope>
    <source>
        <strain evidence="3">SGD-1123</strain>
    </source>
</reference>